<dbReference type="Gene3D" id="3.40.50.150">
    <property type="entry name" value="Vaccinia Virus protein VP39"/>
    <property type="match status" value="1"/>
</dbReference>
<dbReference type="InterPro" id="IPR004556">
    <property type="entry name" value="HemK-like"/>
</dbReference>
<dbReference type="HAMAP" id="MF_02126">
    <property type="entry name" value="RF_methyltr_PrmC"/>
    <property type="match status" value="1"/>
</dbReference>
<dbReference type="InterPro" id="IPR040758">
    <property type="entry name" value="PrmC_N"/>
</dbReference>
<dbReference type="InterPro" id="IPR002052">
    <property type="entry name" value="DNA_methylase_N6_adenine_CS"/>
</dbReference>
<dbReference type="EMBL" id="JAZHRV010000001">
    <property type="protein sequence ID" value="MEH2559186.1"/>
    <property type="molecule type" value="Genomic_DNA"/>
</dbReference>
<dbReference type="GO" id="GO:0032259">
    <property type="term" value="P:methylation"/>
    <property type="evidence" value="ECO:0007669"/>
    <property type="project" value="UniProtKB-KW"/>
</dbReference>
<dbReference type="Gene3D" id="1.10.8.10">
    <property type="entry name" value="DNA helicase RuvA subunit, C-terminal domain"/>
    <property type="match status" value="1"/>
</dbReference>
<name>A0ABU8BKU7_9BRAD</name>
<evidence type="ECO:0000256" key="4">
    <source>
        <dbReference type="ARBA" id="ARBA00048391"/>
    </source>
</evidence>
<keyword evidence="2 5" id="KW-0808">Transferase</keyword>
<comment type="caution">
    <text evidence="5">Lacks conserved residue(s) required for the propagation of feature annotation.</text>
</comment>
<dbReference type="SUPFAM" id="SSF53335">
    <property type="entry name" value="S-adenosyl-L-methionine-dependent methyltransferases"/>
    <property type="match status" value="1"/>
</dbReference>
<dbReference type="PANTHER" id="PTHR18895">
    <property type="entry name" value="HEMK METHYLTRANSFERASE"/>
    <property type="match status" value="1"/>
</dbReference>
<feature type="binding site" evidence="5">
    <location>
        <position position="193"/>
    </location>
    <ligand>
        <name>S-adenosyl-L-methionine</name>
        <dbReference type="ChEBI" id="CHEBI:59789"/>
    </ligand>
</feature>
<feature type="domain" description="Release factor glutamine methyltransferase N-terminal" evidence="7">
    <location>
        <begin position="9"/>
        <end position="78"/>
    </location>
</feature>
<feature type="binding site" evidence="5">
    <location>
        <begin position="127"/>
        <end position="131"/>
    </location>
    <ligand>
        <name>S-adenosyl-L-methionine</name>
        <dbReference type="ChEBI" id="CHEBI:59789"/>
    </ligand>
</feature>
<keyword evidence="1 5" id="KW-0489">Methyltransferase</keyword>
<feature type="binding site" evidence="5">
    <location>
        <begin position="193"/>
        <end position="196"/>
    </location>
    <ligand>
        <name>substrate</name>
    </ligand>
</feature>
<dbReference type="Proteomes" id="UP001364224">
    <property type="component" value="Unassembled WGS sequence"/>
</dbReference>
<protein>
    <recommendedName>
        <fullName evidence="5">Release factor glutamine methyltransferase</fullName>
        <shortName evidence="5">RF MTase</shortName>
        <ecNumber evidence="5">2.1.1.297</ecNumber>
    </recommendedName>
    <alternativeName>
        <fullName evidence="5">N5-glutamine methyltransferase PrmC</fullName>
    </alternativeName>
    <alternativeName>
        <fullName evidence="5">Protein-(glutamine-N5) MTase PrmC</fullName>
    </alternativeName>
    <alternativeName>
        <fullName evidence="5">Protein-glutamine N-methyltransferase PrmC</fullName>
    </alternativeName>
</protein>
<organism evidence="8 9">
    <name type="scientific">Bradyrhizobium algeriense</name>
    <dbReference type="NCBI Taxonomy" id="634784"/>
    <lineage>
        <taxon>Bacteria</taxon>
        <taxon>Pseudomonadati</taxon>
        <taxon>Pseudomonadota</taxon>
        <taxon>Alphaproteobacteria</taxon>
        <taxon>Hyphomicrobiales</taxon>
        <taxon>Nitrobacteraceae</taxon>
        <taxon>Bradyrhizobium</taxon>
    </lineage>
</organism>
<dbReference type="InterPro" id="IPR029063">
    <property type="entry name" value="SAM-dependent_MTases_sf"/>
</dbReference>
<dbReference type="InterPro" id="IPR050320">
    <property type="entry name" value="N5-glutamine_MTase"/>
</dbReference>
<accession>A0ABU8BKU7</accession>
<sequence length="290" mass="29943">MSAPTVEAARRALAARLKTAAVESAELDARLLTGHALGLDLTGLISAARRQLTPDESARLEEFARRHLAGEPVARILGEKEFWGLPLQLSSATLVPRPDTETVVELALELLRANGDLDRPLRIADLGTGTGAILLALLSELPAAQGFGTDISQAALQTAEANAARAGLSDRATFIACDYASGLIGPFDLIVSNPPYIRTADIDGLAAEVRNHDPPAALDGGADGLDAYRALIPQAARLLAAGAPLVVEAGEGQSGPIQALMATAGLMPVTAPKADLAGIPRAVAGHKMAR</sequence>
<evidence type="ECO:0000259" key="7">
    <source>
        <dbReference type="Pfam" id="PF17827"/>
    </source>
</evidence>
<dbReference type="GO" id="GO:0102559">
    <property type="term" value="F:peptide chain release factor N(5)-glutamine methyltransferase activity"/>
    <property type="evidence" value="ECO:0007669"/>
    <property type="project" value="UniProtKB-EC"/>
</dbReference>
<comment type="caution">
    <text evidence="8">The sequence shown here is derived from an EMBL/GenBank/DDBJ whole genome shotgun (WGS) entry which is preliminary data.</text>
</comment>
<dbReference type="NCBIfam" id="TIGR03534">
    <property type="entry name" value="RF_mod_PrmC"/>
    <property type="match status" value="1"/>
</dbReference>
<comment type="catalytic activity">
    <reaction evidence="4 5">
        <text>L-glutaminyl-[peptide chain release factor] + S-adenosyl-L-methionine = N(5)-methyl-L-glutaminyl-[peptide chain release factor] + S-adenosyl-L-homocysteine + H(+)</text>
        <dbReference type="Rhea" id="RHEA:42896"/>
        <dbReference type="Rhea" id="RHEA-COMP:10271"/>
        <dbReference type="Rhea" id="RHEA-COMP:10272"/>
        <dbReference type="ChEBI" id="CHEBI:15378"/>
        <dbReference type="ChEBI" id="CHEBI:30011"/>
        <dbReference type="ChEBI" id="CHEBI:57856"/>
        <dbReference type="ChEBI" id="CHEBI:59789"/>
        <dbReference type="ChEBI" id="CHEBI:61891"/>
        <dbReference type="EC" id="2.1.1.297"/>
    </reaction>
</comment>
<dbReference type="InterPro" id="IPR007848">
    <property type="entry name" value="Small_mtfrase_dom"/>
</dbReference>
<dbReference type="EC" id="2.1.1.297" evidence="5"/>
<dbReference type="CDD" id="cd02440">
    <property type="entry name" value="AdoMet_MTases"/>
    <property type="match status" value="1"/>
</dbReference>
<dbReference type="RefSeq" id="WP_334487035.1">
    <property type="nucleotide sequence ID" value="NZ_JAZHRV010000001.1"/>
</dbReference>
<feature type="domain" description="Methyltransferase small" evidence="6">
    <location>
        <begin position="120"/>
        <end position="201"/>
    </location>
</feature>
<keyword evidence="3 5" id="KW-0949">S-adenosyl-L-methionine</keyword>
<evidence type="ECO:0000256" key="5">
    <source>
        <dbReference type="HAMAP-Rule" id="MF_02126"/>
    </source>
</evidence>
<gene>
    <name evidence="5" type="primary">prmC</name>
    <name evidence="8" type="ORF">V1286_006715</name>
</gene>
<keyword evidence="9" id="KW-1185">Reference proteome</keyword>
<dbReference type="NCBIfam" id="TIGR00536">
    <property type="entry name" value="hemK_fam"/>
    <property type="match status" value="1"/>
</dbReference>
<evidence type="ECO:0000256" key="1">
    <source>
        <dbReference type="ARBA" id="ARBA00022603"/>
    </source>
</evidence>
<comment type="similarity">
    <text evidence="5">Belongs to the protein N5-glutamine methyltransferase family. PrmC subfamily.</text>
</comment>
<reference evidence="8 9" key="1">
    <citation type="submission" date="2024-02" db="EMBL/GenBank/DDBJ databases">
        <title>Adaptive strategies in a cosmopolitan and abundant soil bacterium.</title>
        <authorList>
            <person name="Carini P."/>
        </authorList>
    </citation>
    <scope>NUCLEOTIDE SEQUENCE [LARGE SCALE GENOMIC DNA]</scope>
    <source>
        <strain evidence="8 9">AZCC 1608</strain>
    </source>
</reference>
<dbReference type="InterPro" id="IPR019874">
    <property type="entry name" value="RF_methyltr_PrmC"/>
</dbReference>
<comment type="function">
    <text evidence="5">Methylates the class 1 translation termination release factors RF1/PrfA and RF2/PrfB on the glutamine residue of the universally conserved GGQ motif.</text>
</comment>
<evidence type="ECO:0000259" key="6">
    <source>
        <dbReference type="Pfam" id="PF05175"/>
    </source>
</evidence>
<evidence type="ECO:0000313" key="9">
    <source>
        <dbReference type="Proteomes" id="UP001364224"/>
    </source>
</evidence>
<dbReference type="PROSITE" id="PS00092">
    <property type="entry name" value="N6_MTASE"/>
    <property type="match status" value="1"/>
</dbReference>
<evidence type="ECO:0000256" key="2">
    <source>
        <dbReference type="ARBA" id="ARBA00022679"/>
    </source>
</evidence>
<evidence type="ECO:0000256" key="3">
    <source>
        <dbReference type="ARBA" id="ARBA00022691"/>
    </source>
</evidence>
<evidence type="ECO:0000313" key="8">
    <source>
        <dbReference type="EMBL" id="MEH2559186.1"/>
    </source>
</evidence>
<dbReference type="Pfam" id="PF17827">
    <property type="entry name" value="PrmC_N"/>
    <property type="match status" value="1"/>
</dbReference>
<proteinExistence type="inferred from homology"/>
<dbReference type="Pfam" id="PF05175">
    <property type="entry name" value="MTS"/>
    <property type="match status" value="1"/>
</dbReference>
<dbReference type="PANTHER" id="PTHR18895:SF74">
    <property type="entry name" value="MTRF1L RELEASE FACTOR GLUTAMINE METHYLTRANSFERASE"/>
    <property type="match status" value="1"/>
</dbReference>
<feature type="binding site" evidence="5">
    <location>
        <position position="150"/>
    </location>
    <ligand>
        <name>S-adenosyl-L-methionine</name>
        <dbReference type="ChEBI" id="CHEBI:59789"/>
    </ligand>
</feature>